<comment type="caution">
    <text evidence="2">The sequence shown here is derived from an EMBL/GenBank/DDBJ whole genome shotgun (WGS) entry which is preliminary data.</text>
</comment>
<dbReference type="EMBL" id="CAJNDS010000793">
    <property type="protein sequence ID" value="CAE7234646.1"/>
    <property type="molecule type" value="Genomic_DNA"/>
</dbReference>
<evidence type="ECO:0000256" key="1">
    <source>
        <dbReference type="SAM" id="MobiDB-lite"/>
    </source>
</evidence>
<dbReference type="AlphaFoldDB" id="A0A812KR63"/>
<feature type="region of interest" description="Disordered" evidence="1">
    <location>
        <begin position="105"/>
        <end position="131"/>
    </location>
</feature>
<gene>
    <name evidence="2" type="ORF">SNAT2548_LOCUS9927</name>
</gene>
<proteinExistence type="predicted"/>
<keyword evidence="3" id="KW-1185">Reference proteome</keyword>
<evidence type="ECO:0000313" key="2">
    <source>
        <dbReference type="EMBL" id="CAE7234646.1"/>
    </source>
</evidence>
<accession>A0A812KR63</accession>
<dbReference type="Proteomes" id="UP000604046">
    <property type="component" value="Unassembled WGS sequence"/>
</dbReference>
<evidence type="ECO:0000313" key="3">
    <source>
        <dbReference type="Proteomes" id="UP000604046"/>
    </source>
</evidence>
<sequence>MGDGHAHDWTIPLLLMLSKLDNMWHAPESKVLDNQRMLLLSPGTVGRGPSTKREGLFRRCKAGPATHTGDWQLLPGCSNQVRCLPHLGVILRIGMGEGQGTFSDPRNTATAGTHKHCVGAQHRAKTGPAHS</sequence>
<name>A0A812KR63_9DINO</name>
<protein>
    <submittedName>
        <fullName evidence="2">Uncharacterized protein</fullName>
    </submittedName>
</protein>
<organism evidence="2 3">
    <name type="scientific">Symbiodinium natans</name>
    <dbReference type="NCBI Taxonomy" id="878477"/>
    <lineage>
        <taxon>Eukaryota</taxon>
        <taxon>Sar</taxon>
        <taxon>Alveolata</taxon>
        <taxon>Dinophyceae</taxon>
        <taxon>Suessiales</taxon>
        <taxon>Symbiodiniaceae</taxon>
        <taxon>Symbiodinium</taxon>
    </lineage>
</organism>
<reference evidence="2" key="1">
    <citation type="submission" date="2021-02" db="EMBL/GenBank/DDBJ databases">
        <authorList>
            <person name="Dougan E. K."/>
            <person name="Rhodes N."/>
            <person name="Thang M."/>
            <person name="Chan C."/>
        </authorList>
    </citation>
    <scope>NUCLEOTIDE SEQUENCE</scope>
</reference>
<feature type="compositionally biased region" description="Basic residues" evidence="1">
    <location>
        <begin position="113"/>
        <end position="125"/>
    </location>
</feature>